<proteinExistence type="predicted"/>
<dbReference type="EMBL" id="CAJVCH010050544">
    <property type="protein sequence ID" value="CAG7718063.1"/>
    <property type="molecule type" value="Genomic_DNA"/>
</dbReference>
<feature type="transmembrane region" description="Helical" evidence="1">
    <location>
        <begin position="53"/>
        <end position="73"/>
    </location>
</feature>
<accession>A0A8J2JHA1</accession>
<reference evidence="2" key="1">
    <citation type="submission" date="2021-06" db="EMBL/GenBank/DDBJ databases">
        <authorList>
            <person name="Hodson N. C."/>
            <person name="Mongue J. A."/>
            <person name="Jaron S. K."/>
        </authorList>
    </citation>
    <scope>NUCLEOTIDE SEQUENCE</scope>
</reference>
<dbReference type="EMBL" id="CAJVCH010050544">
    <property type="protein sequence ID" value="CAG7718062.1"/>
    <property type="molecule type" value="Genomic_DNA"/>
</dbReference>
<gene>
    <name evidence="2" type="ORF">AFUS01_LOCUS7485</name>
</gene>
<name>A0A8J2JHA1_9HEXA</name>
<keyword evidence="1" id="KW-0812">Transmembrane</keyword>
<evidence type="ECO:0000313" key="2">
    <source>
        <dbReference type="EMBL" id="CAG7718062.1"/>
    </source>
</evidence>
<dbReference type="AlphaFoldDB" id="A0A8J2JHA1"/>
<feature type="non-terminal residue" evidence="2">
    <location>
        <position position="1"/>
    </location>
</feature>
<evidence type="ECO:0000256" key="1">
    <source>
        <dbReference type="SAM" id="Phobius"/>
    </source>
</evidence>
<keyword evidence="1" id="KW-0472">Membrane</keyword>
<sequence length="81" mass="9362">AERFSTKFRKLLLEQQVEHDRGLYGDGLYLAKSMANWKWRFGNCDLFVVDNGIYVGLTMIAVSSMTFIIQLELSETNVRII</sequence>
<comment type="caution">
    <text evidence="2">The sequence shown here is derived from an EMBL/GenBank/DDBJ whole genome shotgun (WGS) entry which is preliminary data.</text>
</comment>
<organism evidence="2 3">
    <name type="scientific">Allacma fusca</name>
    <dbReference type="NCBI Taxonomy" id="39272"/>
    <lineage>
        <taxon>Eukaryota</taxon>
        <taxon>Metazoa</taxon>
        <taxon>Ecdysozoa</taxon>
        <taxon>Arthropoda</taxon>
        <taxon>Hexapoda</taxon>
        <taxon>Collembola</taxon>
        <taxon>Symphypleona</taxon>
        <taxon>Sminthuridae</taxon>
        <taxon>Allacma</taxon>
    </lineage>
</organism>
<protein>
    <submittedName>
        <fullName evidence="2">Uncharacterized protein</fullName>
    </submittedName>
</protein>
<dbReference type="Proteomes" id="UP000708208">
    <property type="component" value="Unassembled WGS sequence"/>
</dbReference>
<keyword evidence="1" id="KW-1133">Transmembrane helix</keyword>
<evidence type="ECO:0000313" key="3">
    <source>
        <dbReference type="Proteomes" id="UP000708208"/>
    </source>
</evidence>
<keyword evidence="3" id="KW-1185">Reference proteome</keyword>